<dbReference type="AlphaFoldDB" id="A0A5J4QXE3"/>
<dbReference type="OrthoDB" id="10637398at2759"/>
<organism evidence="2 3">
    <name type="scientific">Streblomastix strix</name>
    <dbReference type="NCBI Taxonomy" id="222440"/>
    <lineage>
        <taxon>Eukaryota</taxon>
        <taxon>Metamonada</taxon>
        <taxon>Preaxostyla</taxon>
        <taxon>Oxymonadida</taxon>
        <taxon>Streblomastigidae</taxon>
        <taxon>Streblomastix</taxon>
    </lineage>
</organism>
<keyword evidence="1" id="KW-0732">Signal</keyword>
<proteinExistence type="predicted"/>
<feature type="chain" id="PRO_5023906876" evidence="1">
    <location>
        <begin position="21"/>
        <end position="184"/>
    </location>
</feature>
<evidence type="ECO:0000313" key="3">
    <source>
        <dbReference type="Proteomes" id="UP000324800"/>
    </source>
</evidence>
<dbReference type="Proteomes" id="UP000324800">
    <property type="component" value="Unassembled WGS sequence"/>
</dbReference>
<dbReference type="EMBL" id="SNRW01044046">
    <property type="protein sequence ID" value="KAA6325734.1"/>
    <property type="molecule type" value="Genomic_DNA"/>
</dbReference>
<evidence type="ECO:0000256" key="1">
    <source>
        <dbReference type="SAM" id="SignalP"/>
    </source>
</evidence>
<protein>
    <submittedName>
        <fullName evidence="2">Uncharacterized protein</fullName>
    </submittedName>
</protein>
<evidence type="ECO:0000313" key="2">
    <source>
        <dbReference type="EMBL" id="KAA6325734.1"/>
    </source>
</evidence>
<gene>
    <name evidence="2" type="ORF">EZS28_054032</name>
</gene>
<feature type="non-terminal residue" evidence="2">
    <location>
        <position position="184"/>
    </location>
</feature>
<name>A0A5J4QXE3_9EUKA</name>
<sequence>MNYILFILYLIITIIQTSPAADYYSILRRFENLASLGYVPAQRMAGWYHSVGLGFSKGLYRNTSSIDWDRSLLYNTFAAKYNTDAKLALATQISKGLQDSLGGPARDCSVAEQILSEVAEKILIEALQIFYSPEVRTAWLFVVPPCLVGIQEDICLNATSQPDDSYAYIENMKELTQLHSLFMK</sequence>
<accession>A0A5J4QXE3</accession>
<feature type="signal peptide" evidence="1">
    <location>
        <begin position="1"/>
        <end position="20"/>
    </location>
</feature>
<reference evidence="2 3" key="1">
    <citation type="submission" date="2019-03" db="EMBL/GenBank/DDBJ databases">
        <title>Single cell metagenomics reveals metabolic interactions within the superorganism composed of flagellate Streblomastix strix and complex community of Bacteroidetes bacteria on its surface.</title>
        <authorList>
            <person name="Treitli S.C."/>
            <person name="Kolisko M."/>
            <person name="Husnik F."/>
            <person name="Keeling P."/>
            <person name="Hampl V."/>
        </authorList>
    </citation>
    <scope>NUCLEOTIDE SEQUENCE [LARGE SCALE GENOMIC DNA]</scope>
    <source>
        <strain evidence="2">ST1C</strain>
    </source>
</reference>
<comment type="caution">
    <text evidence="2">The sequence shown here is derived from an EMBL/GenBank/DDBJ whole genome shotgun (WGS) entry which is preliminary data.</text>
</comment>